<dbReference type="GO" id="GO:0071480">
    <property type="term" value="P:cellular response to gamma radiation"/>
    <property type="evidence" value="ECO:0007669"/>
    <property type="project" value="InterPro"/>
</dbReference>
<keyword evidence="2" id="KW-0732">Signal</keyword>
<dbReference type="AlphaFoldDB" id="A0A6P3W2T2"/>
<evidence type="ECO:0000313" key="4">
    <source>
        <dbReference type="RefSeq" id="XP_012687445.1"/>
    </source>
</evidence>
<keyword evidence="3" id="KW-1185">Reference proteome</keyword>
<dbReference type="PANTHER" id="PTHR14550:SF2">
    <property type="entry name" value="TRANSMEMBRANE PROTEIN 109"/>
    <property type="match status" value="1"/>
</dbReference>
<keyword evidence="1" id="KW-1133">Transmembrane helix</keyword>
<protein>
    <submittedName>
        <fullName evidence="4">Transmembrane protein 109 isoform X1</fullName>
    </submittedName>
</protein>
<gene>
    <name evidence="4" type="primary">si:dkey-74k8.3</name>
</gene>
<evidence type="ECO:0000313" key="3">
    <source>
        <dbReference type="Proteomes" id="UP000515152"/>
    </source>
</evidence>
<dbReference type="GeneID" id="105904147"/>
<dbReference type="RefSeq" id="XP_012687445.1">
    <property type="nucleotide sequence ID" value="XM_012831991.3"/>
</dbReference>
<accession>A0A6P3W2T2</accession>
<evidence type="ECO:0000256" key="2">
    <source>
        <dbReference type="SAM" id="SignalP"/>
    </source>
</evidence>
<name>A0A6P3W2T2_CLUHA</name>
<keyword evidence="1 4" id="KW-0812">Transmembrane</keyword>
<proteinExistence type="predicted"/>
<feature type="transmembrane region" description="Helical" evidence="1">
    <location>
        <begin position="175"/>
        <end position="192"/>
    </location>
</feature>
<dbReference type="InterPro" id="IPR039492">
    <property type="entry name" value="TMEM109"/>
</dbReference>
<feature type="chain" id="PRO_5028079660" evidence="2">
    <location>
        <begin position="28"/>
        <end position="248"/>
    </location>
</feature>
<dbReference type="PANTHER" id="PTHR14550">
    <property type="entry name" value="TRANSMEMBRANE PROTEIN 109"/>
    <property type="match status" value="1"/>
</dbReference>
<organism evidence="3 4">
    <name type="scientific">Clupea harengus</name>
    <name type="common">Atlantic herring</name>
    <dbReference type="NCBI Taxonomy" id="7950"/>
    <lineage>
        <taxon>Eukaryota</taxon>
        <taxon>Metazoa</taxon>
        <taxon>Chordata</taxon>
        <taxon>Craniata</taxon>
        <taxon>Vertebrata</taxon>
        <taxon>Euteleostomi</taxon>
        <taxon>Actinopterygii</taxon>
        <taxon>Neopterygii</taxon>
        <taxon>Teleostei</taxon>
        <taxon>Clupei</taxon>
        <taxon>Clupeiformes</taxon>
        <taxon>Clupeoidei</taxon>
        <taxon>Clupeidae</taxon>
        <taxon>Clupea</taxon>
    </lineage>
</organism>
<keyword evidence="1" id="KW-0472">Membrane</keyword>
<feature type="signal peptide" evidence="2">
    <location>
        <begin position="1"/>
        <end position="27"/>
    </location>
</feature>
<sequence>MASQGIFSAHAGSSSAKFLIVLLYVSAMEVGCSEQALPFGQTSASMNLQSLIKETGEATRQYVESIVGTNVVETGLENAVVYLESVFGPENIYTVTMFLEMLLQFLAEGAASGLNVIAVYVSEILRATGVDDKFPFPHFTPEGVASVAKWALLALIGYWLLSVVLRLALLVLRRVFWLLKAVAVLWLFGLIVSDTSATTDATVMRLAALVLGYAVIGLATGGKEVVGVETRLNTLEGKLKAIEKKKMD</sequence>
<dbReference type="OrthoDB" id="8948833at2759"/>
<feature type="transmembrane region" description="Helical" evidence="1">
    <location>
        <begin position="150"/>
        <end position="168"/>
    </location>
</feature>
<dbReference type="KEGG" id="char:105904147"/>
<dbReference type="Pfam" id="PF14965">
    <property type="entry name" value="BRI3BP"/>
    <property type="match status" value="1"/>
</dbReference>
<evidence type="ECO:0000256" key="1">
    <source>
        <dbReference type="SAM" id="Phobius"/>
    </source>
</evidence>
<feature type="transmembrane region" description="Helical" evidence="1">
    <location>
        <begin position="204"/>
        <end position="222"/>
    </location>
</feature>
<reference evidence="4" key="1">
    <citation type="submission" date="2025-08" db="UniProtKB">
        <authorList>
            <consortium name="RefSeq"/>
        </authorList>
    </citation>
    <scope>IDENTIFICATION</scope>
</reference>
<dbReference type="GO" id="GO:0042771">
    <property type="term" value="P:intrinsic apoptotic signaling pathway in response to DNA damage by p53 class mediator"/>
    <property type="evidence" value="ECO:0007669"/>
    <property type="project" value="TreeGrafter"/>
</dbReference>
<dbReference type="Proteomes" id="UP000515152">
    <property type="component" value="Chromosome 20"/>
</dbReference>